<evidence type="ECO:0000256" key="7">
    <source>
        <dbReference type="ARBA" id="ARBA00022795"/>
    </source>
</evidence>
<keyword evidence="9 13" id="KW-1133">Transmembrane helix</keyword>
<keyword evidence="11 13" id="KW-1006">Bacterial flagellum protein export</keyword>
<evidence type="ECO:0000256" key="12">
    <source>
        <dbReference type="ARBA" id="ARBA00025078"/>
    </source>
</evidence>
<keyword evidence="14" id="KW-0969">Cilium</keyword>
<comment type="caution">
    <text evidence="14">The sequence shown here is derived from an EMBL/GenBank/DDBJ whole genome shotgun (WGS) entry which is preliminary data.</text>
</comment>
<evidence type="ECO:0000256" key="1">
    <source>
        <dbReference type="ARBA" id="ARBA00004651"/>
    </source>
</evidence>
<dbReference type="PRINTS" id="PR00950">
    <property type="entry name" value="TYPE3IMSPROT"/>
</dbReference>
<proteinExistence type="inferred from homology"/>
<keyword evidence="14" id="KW-0966">Cell projection</keyword>
<evidence type="ECO:0000256" key="8">
    <source>
        <dbReference type="ARBA" id="ARBA00022927"/>
    </source>
</evidence>
<keyword evidence="14" id="KW-0282">Flagellum</keyword>
<reference evidence="14" key="1">
    <citation type="submission" date="2021-11" db="EMBL/GenBank/DDBJ databases">
        <authorList>
            <person name="Rodrigo-Torres L."/>
            <person name="Arahal R. D."/>
            <person name="Lucena T."/>
        </authorList>
    </citation>
    <scope>NUCLEOTIDE SEQUENCE</scope>
    <source>
        <strain evidence="14">CECT 7928</strain>
    </source>
</reference>
<comment type="similarity">
    <text evidence="2 13">Belongs to the type III secretion exporter family.</text>
</comment>
<comment type="subcellular location">
    <subcellularLocation>
        <location evidence="1">Cell membrane</location>
        <topology evidence="1">Multi-pass membrane protein</topology>
    </subcellularLocation>
</comment>
<keyword evidence="7 13" id="KW-1005">Bacterial flagellum biogenesis</keyword>
<organism evidence="14 15">
    <name type="scientific">Vibrio marisflavi CECT 7928</name>
    <dbReference type="NCBI Taxonomy" id="634439"/>
    <lineage>
        <taxon>Bacteria</taxon>
        <taxon>Pseudomonadati</taxon>
        <taxon>Pseudomonadota</taxon>
        <taxon>Gammaproteobacteria</taxon>
        <taxon>Vibrionales</taxon>
        <taxon>Vibrionaceae</taxon>
        <taxon>Vibrio</taxon>
    </lineage>
</organism>
<gene>
    <name evidence="14" type="primary">flhB_1</name>
    <name evidence="13" type="synonym">flhB</name>
    <name evidence="14" type="ORF">VMF7928_02612</name>
</gene>
<keyword evidence="5 13" id="KW-1003">Cell membrane</keyword>
<evidence type="ECO:0000256" key="2">
    <source>
        <dbReference type="ARBA" id="ARBA00010690"/>
    </source>
</evidence>
<keyword evidence="4 13" id="KW-0813">Transport</keyword>
<feature type="transmembrane region" description="Helical" evidence="13">
    <location>
        <begin position="103"/>
        <end position="122"/>
    </location>
</feature>
<comment type="function">
    <text evidence="12 13">Required for formation of the rod structure in the basal body of the flagellar apparatus. Together with FliI and FliH, may constitute the export apparatus of flagellin.</text>
</comment>
<dbReference type="Proteomes" id="UP000838748">
    <property type="component" value="Unassembled WGS sequence"/>
</dbReference>
<evidence type="ECO:0000256" key="9">
    <source>
        <dbReference type="ARBA" id="ARBA00022989"/>
    </source>
</evidence>
<keyword evidence="10 13" id="KW-0472">Membrane</keyword>
<dbReference type="PANTHER" id="PTHR30531">
    <property type="entry name" value="FLAGELLAR BIOSYNTHETIC PROTEIN FLHB"/>
    <property type="match status" value="1"/>
</dbReference>
<name>A0ABN8E7Q1_9VIBR</name>
<evidence type="ECO:0000313" key="14">
    <source>
        <dbReference type="EMBL" id="CAH0540093.1"/>
    </source>
</evidence>
<keyword evidence="6 13" id="KW-0812">Transmembrane</keyword>
<dbReference type="InterPro" id="IPR006135">
    <property type="entry name" value="T3SS_substrate_exporter"/>
</dbReference>
<dbReference type="EMBL" id="CAKLDM010000002">
    <property type="protein sequence ID" value="CAH0540093.1"/>
    <property type="molecule type" value="Genomic_DNA"/>
</dbReference>
<dbReference type="InterPro" id="IPR006136">
    <property type="entry name" value="FlhB"/>
</dbReference>
<dbReference type="InterPro" id="IPR029025">
    <property type="entry name" value="T3SS_substrate_exporter_C"/>
</dbReference>
<accession>A0ABN8E7Q1</accession>
<dbReference type="NCBIfam" id="TIGR00328">
    <property type="entry name" value="flhB"/>
    <property type="match status" value="1"/>
</dbReference>
<dbReference type="Pfam" id="PF01312">
    <property type="entry name" value="Bac_export_2"/>
    <property type="match status" value="1"/>
</dbReference>
<feature type="transmembrane region" description="Helical" evidence="13">
    <location>
        <begin position="143"/>
        <end position="165"/>
    </location>
</feature>
<dbReference type="SUPFAM" id="SSF160544">
    <property type="entry name" value="EscU C-terminal domain-like"/>
    <property type="match status" value="1"/>
</dbReference>
<evidence type="ECO:0000256" key="11">
    <source>
        <dbReference type="ARBA" id="ARBA00023225"/>
    </source>
</evidence>
<keyword evidence="8 13" id="KW-0653">Protein transport</keyword>
<evidence type="ECO:0000256" key="3">
    <source>
        <dbReference type="ARBA" id="ARBA00021622"/>
    </source>
</evidence>
<evidence type="ECO:0000256" key="13">
    <source>
        <dbReference type="RuleBase" id="RU364091"/>
    </source>
</evidence>
<feature type="transmembrane region" description="Helical" evidence="13">
    <location>
        <begin position="190"/>
        <end position="212"/>
    </location>
</feature>
<evidence type="ECO:0000256" key="10">
    <source>
        <dbReference type="ARBA" id="ARBA00023136"/>
    </source>
</evidence>
<evidence type="ECO:0000313" key="15">
    <source>
        <dbReference type="Proteomes" id="UP000838748"/>
    </source>
</evidence>
<sequence length="375" mass="42869">MAENDSSQEKSLDATPEKIRKARKKGDIFRSKELGSALAMLGTALGLKLFIPMMATHLEGLLSFNLRYSHKALFDNQRLLAHIGQAFCDFIGLVLPMLLLLKILSIAGGLLIGGLNFSAESLKPSAKKINPLSGFKRMFGMKSLVELVKSFFKVLLVCFTLYFVMRSDMPTILSLNRYPLDLALLQFNQLLWHGFFIMSLSLVLIAVLEIPYQRWEYYKKLRMTVQEAKDEYKEIEGKPEVKAQLRRRQKEMSRRRISQAVQDSNAVFVNPTHYAVAIRYKPEKDAAPVLVAKGVDFMAEQIRQEAQRHKTMVLTIPDLTRSIYYTTKLDQSIPVELYHAVALILVYVKRINEYQGGRGVKPSLPHYVIPDYLQY</sequence>
<dbReference type="Gene3D" id="3.40.1690.10">
    <property type="entry name" value="secretion proteins EscU"/>
    <property type="match status" value="1"/>
</dbReference>
<dbReference type="RefSeq" id="WP_237362120.1">
    <property type="nucleotide sequence ID" value="NZ_CAKLDM010000002.1"/>
</dbReference>
<evidence type="ECO:0000256" key="5">
    <source>
        <dbReference type="ARBA" id="ARBA00022475"/>
    </source>
</evidence>
<keyword evidence="15" id="KW-1185">Reference proteome</keyword>
<protein>
    <recommendedName>
        <fullName evidence="3 13">Flagellar biosynthetic protein FlhB</fullName>
    </recommendedName>
</protein>
<evidence type="ECO:0000256" key="4">
    <source>
        <dbReference type="ARBA" id="ARBA00022448"/>
    </source>
</evidence>
<evidence type="ECO:0000256" key="6">
    <source>
        <dbReference type="ARBA" id="ARBA00022692"/>
    </source>
</evidence>
<dbReference type="PANTHER" id="PTHR30531:SF12">
    <property type="entry name" value="FLAGELLAR BIOSYNTHETIC PROTEIN FLHB"/>
    <property type="match status" value="1"/>
</dbReference>
<feature type="transmembrane region" description="Helical" evidence="13">
    <location>
        <begin position="37"/>
        <end position="58"/>
    </location>
</feature>